<dbReference type="EMBL" id="FXAO01000014">
    <property type="protein sequence ID" value="SMG52431.1"/>
    <property type="molecule type" value="Genomic_DNA"/>
</dbReference>
<evidence type="ECO:0000256" key="1">
    <source>
        <dbReference type="ARBA" id="ARBA00006865"/>
    </source>
</evidence>
<dbReference type="GO" id="GO:0004553">
    <property type="term" value="F:hydrolase activity, hydrolyzing O-glycosyl compounds"/>
    <property type="evidence" value="ECO:0007669"/>
    <property type="project" value="InterPro"/>
</dbReference>
<reference evidence="5" key="1">
    <citation type="submission" date="2017-04" db="EMBL/GenBank/DDBJ databases">
        <authorList>
            <person name="Varghese N."/>
            <person name="Submissions S."/>
        </authorList>
    </citation>
    <scope>NUCLEOTIDE SEQUENCE [LARGE SCALE GENOMIC DNA]</scope>
    <source>
        <strain evidence="5">DSM 19835</strain>
    </source>
</reference>
<dbReference type="InterPro" id="IPR000757">
    <property type="entry name" value="Beta-glucanase-like"/>
</dbReference>
<evidence type="ECO:0000313" key="5">
    <source>
        <dbReference type="Proteomes" id="UP000193420"/>
    </source>
</evidence>
<organism evidence="4 5">
    <name type="scientific">Arenibacter troitsensis</name>
    <dbReference type="NCBI Taxonomy" id="188872"/>
    <lineage>
        <taxon>Bacteria</taxon>
        <taxon>Pseudomonadati</taxon>
        <taxon>Bacteroidota</taxon>
        <taxon>Flavobacteriia</taxon>
        <taxon>Flavobacteriales</taxon>
        <taxon>Flavobacteriaceae</taxon>
        <taxon>Arenibacter</taxon>
    </lineage>
</organism>
<dbReference type="PANTHER" id="PTHR10963:SF60">
    <property type="entry name" value="GRAM-NEGATIVE BACTERIA-BINDING PROTEIN 1-RELATED"/>
    <property type="match status" value="1"/>
</dbReference>
<dbReference type="InterPro" id="IPR013320">
    <property type="entry name" value="ConA-like_dom_sf"/>
</dbReference>
<dbReference type="Pfam" id="PF00722">
    <property type="entry name" value="Glyco_hydro_16"/>
    <property type="match status" value="1"/>
</dbReference>
<dbReference type="PANTHER" id="PTHR10963">
    <property type="entry name" value="GLYCOSYL HYDROLASE-RELATED"/>
    <property type="match status" value="1"/>
</dbReference>
<evidence type="ECO:0000313" key="4">
    <source>
        <dbReference type="EMBL" id="SMG52431.1"/>
    </source>
</evidence>
<feature type="signal peptide" evidence="2">
    <location>
        <begin position="1"/>
        <end position="22"/>
    </location>
</feature>
<gene>
    <name evidence="4" type="ORF">SAMN03080602_04223</name>
</gene>
<name>A0A1X7LF15_9FLAO</name>
<protein>
    <submittedName>
        <fullName evidence="4">Glycosyl hydrolases family 16</fullName>
    </submittedName>
</protein>
<dbReference type="PROSITE" id="PS51762">
    <property type="entry name" value="GH16_2"/>
    <property type="match status" value="1"/>
</dbReference>
<evidence type="ECO:0000256" key="2">
    <source>
        <dbReference type="SAM" id="SignalP"/>
    </source>
</evidence>
<evidence type="ECO:0000259" key="3">
    <source>
        <dbReference type="PROSITE" id="PS51762"/>
    </source>
</evidence>
<dbReference type="OrthoDB" id="9809583at2"/>
<keyword evidence="5" id="KW-1185">Reference proteome</keyword>
<accession>A0A1X7LF15</accession>
<dbReference type="Gene3D" id="2.60.120.200">
    <property type="match status" value="1"/>
</dbReference>
<keyword evidence="4" id="KW-0378">Hydrolase</keyword>
<keyword evidence="2" id="KW-0732">Signal</keyword>
<sequence length="259" mass="30276">MLKSSITFVILLITQISTPSFAQVFFDDFNEPKINADYWKILNTKWGENPSKGTHGGVVPDNVYVQNGNLVIRALGDYYRGDVKGHGQNTKVGGVIATKEKFASGSYEVRAKICPQSGALSAFWTYYYENEDYNHEIDFEFPGRNQHPYKPEDSDLTWGLFSNWRGVGDDLHRTADKYLGNQIDGEFHLYRFEWYAGTKTQKPKIEWYYDNKLIHRSHEQIPDHPSEFFVGIWFPWWISEANFDTDYMYIDWVKITPYQ</sequence>
<feature type="domain" description="GH16" evidence="3">
    <location>
        <begin position="11"/>
        <end position="259"/>
    </location>
</feature>
<dbReference type="CDD" id="cd00413">
    <property type="entry name" value="Glyco_hydrolase_16"/>
    <property type="match status" value="1"/>
</dbReference>
<dbReference type="InterPro" id="IPR050546">
    <property type="entry name" value="Glycosyl_Hydrlase_16"/>
</dbReference>
<dbReference type="SUPFAM" id="SSF49899">
    <property type="entry name" value="Concanavalin A-like lectins/glucanases"/>
    <property type="match status" value="1"/>
</dbReference>
<proteinExistence type="inferred from homology"/>
<comment type="similarity">
    <text evidence="1">Belongs to the glycosyl hydrolase 16 family.</text>
</comment>
<dbReference type="GO" id="GO:0005975">
    <property type="term" value="P:carbohydrate metabolic process"/>
    <property type="evidence" value="ECO:0007669"/>
    <property type="project" value="InterPro"/>
</dbReference>
<feature type="chain" id="PRO_5010856190" evidence="2">
    <location>
        <begin position="23"/>
        <end position="259"/>
    </location>
</feature>
<dbReference type="Proteomes" id="UP000193420">
    <property type="component" value="Unassembled WGS sequence"/>
</dbReference>
<dbReference type="AlphaFoldDB" id="A0A1X7LF15"/>